<protein>
    <submittedName>
        <fullName evidence="1">Uncharacterized protein</fullName>
    </submittedName>
</protein>
<gene>
    <name evidence="1" type="ORF">NPIL_438302</name>
</gene>
<dbReference type="EMBL" id="BMAW01029077">
    <property type="protein sequence ID" value="GFU10417.1"/>
    <property type="molecule type" value="Genomic_DNA"/>
</dbReference>
<evidence type="ECO:0000313" key="1">
    <source>
        <dbReference type="EMBL" id="GFU10417.1"/>
    </source>
</evidence>
<dbReference type="Proteomes" id="UP000887013">
    <property type="component" value="Unassembled WGS sequence"/>
</dbReference>
<organism evidence="1 2">
    <name type="scientific">Nephila pilipes</name>
    <name type="common">Giant wood spider</name>
    <name type="synonym">Nephila maculata</name>
    <dbReference type="NCBI Taxonomy" id="299642"/>
    <lineage>
        <taxon>Eukaryota</taxon>
        <taxon>Metazoa</taxon>
        <taxon>Ecdysozoa</taxon>
        <taxon>Arthropoda</taxon>
        <taxon>Chelicerata</taxon>
        <taxon>Arachnida</taxon>
        <taxon>Araneae</taxon>
        <taxon>Araneomorphae</taxon>
        <taxon>Entelegynae</taxon>
        <taxon>Araneoidea</taxon>
        <taxon>Nephilidae</taxon>
        <taxon>Nephila</taxon>
    </lineage>
</organism>
<proteinExistence type="predicted"/>
<dbReference type="AlphaFoldDB" id="A0A8X6UEB7"/>
<accession>A0A8X6UEB7</accession>
<dbReference type="OrthoDB" id="6452539at2759"/>
<reference evidence="1" key="1">
    <citation type="submission" date="2020-08" db="EMBL/GenBank/DDBJ databases">
        <title>Multicomponent nature underlies the extraordinary mechanical properties of spider dragline silk.</title>
        <authorList>
            <person name="Kono N."/>
            <person name="Nakamura H."/>
            <person name="Mori M."/>
            <person name="Yoshida Y."/>
            <person name="Ohtoshi R."/>
            <person name="Malay A.D."/>
            <person name="Moran D.A.P."/>
            <person name="Tomita M."/>
            <person name="Numata K."/>
            <person name="Arakawa K."/>
        </authorList>
    </citation>
    <scope>NUCLEOTIDE SEQUENCE</scope>
</reference>
<name>A0A8X6UEB7_NEPPI</name>
<comment type="caution">
    <text evidence="1">The sequence shown here is derived from an EMBL/GenBank/DDBJ whole genome shotgun (WGS) entry which is preliminary data.</text>
</comment>
<sequence>FKKYYKNDNDSNRALEVEDEQDFDIFLSNKFFPTNSITVTSPSTLNTRSNFINDCLNPEKIGYFADTRQRFPDLVQLSEELKASKLYNLSYHFPRITVQDLHKIVPM</sequence>
<feature type="non-terminal residue" evidence="1">
    <location>
        <position position="1"/>
    </location>
</feature>
<evidence type="ECO:0000313" key="2">
    <source>
        <dbReference type="Proteomes" id="UP000887013"/>
    </source>
</evidence>
<keyword evidence="2" id="KW-1185">Reference proteome</keyword>